<evidence type="ECO:0000313" key="3">
    <source>
        <dbReference type="Proteomes" id="UP001586593"/>
    </source>
</evidence>
<organism evidence="2 3">
    <name type="scientific">Phialemonium thermophilum</name>
    <dbReference type="NCBI Taxonomy" id="223376"/>
    <lineage>
        <taxon>Eukaryota</taxon>
        <taxon>Fungi</taxon>
        <taxon>Dikarya</taxon>
        <taxon>Ascomycota</taxon>
        <taxon>Pezizomycotina</taxon>
        <taxon>Sordariomycetes</taxon>
        <taxon>Sordariomycetidae</taxon>
        <taxon>Cephalothecales</taxon>
        <taxon>Cephalothecaceae</taxon>
        <taxon>Phialemonium</taxon>
    </lineage>
</organism>
<sequence>MLCSLRFVDPASMRGSWAARKAASSVFPERNSWYSQPKGLICLLVAELLPRNQAPAGLPSMAMSCWSLLFERARFSPSQPAAPPPRQVLVFPCQGGICAYLCRLAKDSTWQAVARPSGQSAHDFAPDTSTLASFDVCSRSSSTNVAGGYDPAKNDLLQSCCRRSQQQDKEEIDKDIAGLDSATGEARSEGGNTRGQHLESTFSIRPAVTTAEQRQGKGP</sequence>
<dbReference type="EMBL" id="JAZHXJ010000944">
    <property type="protein sequence ID" value="KAL1848003.1"/>
    <property type="molecule type" value="Genomic_DNA"/>
</dbReference>
<gene>
    <name evidence="2" type="ORF">VTK73DRAFT_10216</name>
</gene>
<comment type="caution">
    <text evidence="2">The sequence shown here is derived from an EMBL/GenBank/DDBJ whole genome shotgun (WGS) entry which is preliminary data.</text>
</comment>
<evidence type="ECO:0000256" key="1">
    <source>
        <dbReference type="SAM" id="MobiDB-lite"/>
    </source>
</evidence>
<dbReference type="Proteomes" id="UP001586593">
    <property type="component" value="Unassembled WGS sequence"/>
</dbReference>
<accession>A0ABR3VXY1</accession>
<protein>
    <submittedName>
        <fullName evidence="2">Uncharacterized protein</fullName>
    </submittedName>
</protein>
<keyword evidence="3" id="KW-1185">Reference proteome</keyword>
<proteinExistence type="predicted"/>
<name>A0ABR3VXY1_9PEZI</name>
<evidence type="ECO:0000313" key="2">
    <source>
        <dbReference type="EMBL" id="KAL1848003.1"/>
    </source>
</evidence>
<reference evidence="2 3" key="1">
    <citation type="journal article" date="2024" name="Commun. Biol.">
        <title>Comparative genomic analysis of thermophilic fungi reveals convergent evolutionary adaptations and gene losses.</title>
        <authorList>
            <person name="Steindorff A.S."/>
            <person name="Aguilar-Pontes M.V."/>
            <person name="Robinson A.J."/>
            <person name="Andreopoulos B."/>
            <person name="LaButti K."/>
            <person name="Kuo A."/>
            <person name="Mondo S."/>
            <person name="Riley R."/>
            <person name="Otillar R."/>
            <person name="Haridas S."/>
            <person name="Lipzen A."/>
            <person name="Grimwood J."/>
            <person name="Schmutz J."/>
            <person name="Clum A."/>
            <person name="Reid I.D."/>
            <person name="Moisan M.C."/>
            <person name="Butler G."/>
            <person name="Nguyen T.T.M."/>
            <person name="Dewar K."/>
            <person name="Conant G."/>
            <person name="Drula E."/>
            <person name="Henrissat B."/>
            <person name="Hansel C."/>
            <person name="Singer S."/>
            <person name="Hutchinson M.I."/>
            <person name="de Vries R.P."/>
            <person name="Natvig D.O."/>
            <person name="Powell A.J."/>
            <person name="Tsang A."/>
            <person name="Grigoriev I.V."/>
        </authorList>
    </citation>
    <scope>NUCLEOTIDE SEQUENCE [LARGE SCALE GENOMIC DNA]</scope>
    <source>
        <strain evidence="2 3">ATCC 24622</strain>
    </source>
</reference>
<feature type="region of interest" description="Disordered" evidence="1">
    <location>
        <begin position="169"/>
        <end position="219"/>
    </location>
</feature>
<feature type="compositionally biased region" description="Polar residues" evidence="1">
    <location>
        <begin position="190"/>
        <end position="203"/>
    </location>
</feature>